<dbReference type="GO" id="GO:0005886">
    <property type="term" value="C:plasma membrane"/>
    <property type="evidence" value="ECO:0007669"/>
    <property type="project" value="UniProtKB-SubCell"/>
</dbReference>
<evidence type="ECO:0000256" key="4">
    <source>
        <dbReference type="ARBA" id="ARBA00023136"/>
    </source>
</evidence>
<protein>
    <recommendedName>
        <fullName evidence="6">Major facilitator superfamily (MFS) profile domain-containing protein</fullName>
    </recommendedName>
</protein>
<dbReference type="KEGG" id="mlv:CVS47_02828"/>
<feature type="transmembrane region" description="Helical" evidence="5">
    <location>
        <begin position="89"/>
        <end position="112"/>
    </location>
</feature>
<keyword evidence="4 5" id="KW-0472">Membrane</keyword>
<evidence type="ECO:0000256" key="3">
    <source>
        <dbReference type="ARBA" id="ARBA00022989"/>
    </source>
</evidence>
<dbReference type="PANTHER" id="PTHR23528">
    <property type="match status" value="1"/>
</dbReference>
<feature type="transmembrane region" description="Helical" evidence="5">
    <location>
        <begin position="408"/>
        <end position="424"/>
    </location>
</feature>
<evidence type="ECO:0000256" key="1">
    <source>
        <dbReference type="ARBA" id="ARBA00004651"/>
    </source>
</evidence>
<dbReference type="InterPro" id="IPR005829">
    <property type="entry name" value="Sugar_transporter_CS"/>
</dbReference>
<accession>A0A3Q9J4G4</accession>
<dbReference type="Gene3D" id="1.20.1250.20">
    <property type="entry name" value="MFS general substrate transporter like domains"/>
    <property type="match status" value="1"/>
</dbReference>
<evidence type="ECO:0000313" key="7">
    <source>
        <dbReference type="EMBL" id="AZS38177.1"/>
    </source>
</evidence>
<dbReference type="InterPro" id="IPR020846">
    <property type="entry name" value="MFS_dom"/>
</dbReference>
<name>A0A3Q9J4G4_9MICO</name>
<feature type="domain" description="Major facilitator superfamily (MFS) profile" evidence="6">
    <location>
        <begin position="52"/>
        <end position="456"/>
    </location>
</feature>
<dbReference type="OrthoDB" id="7584869at2"/>
<proteinExistence type="predicted"/>
<feature type="transmembrane region" description="Helical" evidence="5">
    <location>
        <begin position="362"/>
        <end position="387"/>
    </location>
</feature>
<dbReference type="EMBL" id="CP031423">
    <property type="protein sequence ID" value="AZS38177.1"/>
    <property type="molecule type" value="Genomic_DNA"/>
</dbReference>
<feature type="transmembrane region" description="Helical" evidence="5">
    <location>
        <begin position="211"/>
        <end position="231"/>
    </location>
</feature>
<feature type="transmembrane region" description="Helical" evidence="5">
    <location>
        <begin position="124"/>
        <end position="144"/>
    </location>
</feature>
<dbReference type="Proteomes" id="UP000276888">
    <property type="component" value="Chromosome"/>
</dbReference>
<feature type="transmembrane region" description="Helical" evidence="5">
    <location>
        <begin position="270"/>
        <end position="290"/>
    </location>
</feature>
<dbReference type="PROSITE" id="PS50850">
    <property type="entry name" value="MFS"/>
    <property type="match status" value="1"/>
</dbReference>
<keyword evidence="3 5" id="KW-1133">Transmembrane helix</keyword>
<dbReference type="PANTHER" id="PTHR23528:SF1">
    <property type="entry name" value="MAJOR FACILITATOR SUPERFAMILY (MFS) PROFILE DOMAIN-CONTAINING PROTEIN"/>
    <property type="match status" value="1"/>
</dbReference>
<dbReference type="CDD" id="cd06174">
    <property type="entry name" value="MFS"/>
    <property type="match status" value="1"/>
</dbReference>
<gene>
    <name evidence="7" type="ORF">CVS47_02828</name>
</gene>
<dbReference type="AlphaFoldDB" id="A0A3Q9J4G4"/>
<dbReference type="PROSITE" id="PS00216">
    <property type="entry name" value="SUGAR_TRANSPORT_1"/>
    <property type="match status" value="1"/>
</dbReference>
<reference evidence="7 8" key="1">
    <citation type="submission" date="2018-08" db="EMBL/GenBank/DDBJ databases">
        <title>Microbacterium lemovicicum sp. nov., a bacterium isolated from a natural uranium-rich soil.</title>
        <authorList>
            <person name="ORTET P."/>
        </authorList>
    </citation>
    <scope>NUCLEOTIDE SEQUENCE [LARGE SCALE GENOMIC DNA]</scope>
    <source>
        <strain evidence="7 8">Viu22</strain>
    </source>
</reference>
<dbReference type="InterPro" id="IPR036259">
    <property type="entry name" value="MFS_trans_sf"/>
</dbReference>
<feature type="transmembrane region" description="Helical" evidence="5">
    <location>
        <begin position="150"/>
        <end position="171"/>
    </location>
</feature>
<organism evidence="7 8">
    <name type="scientific">Microbacterium lemovicicum</name>
    <dbReference type="NCBI Taxonomy" id="1072463"/>
    <lineage>
        <taxon>Bacteria</taxon>
        <taxon>Bacillati</taxon>
        <taxon>Actinomycetota</taxon>
        <taxon>Actinomycetes</taxon>
        <taxon>Micrococcales</taxon>
        <taxon>Microbacteriaceae</taxon>
        <taxon>Microbacterium</taxon>
    </lineage>
</organism>
<keyword evidence="8" id="KW-1185">Reference proteome</keyword>
<feature type="transmembrane region" description="Helical" evidence="5">
    <location>
        <begin position="336"/>
        <end position="356"/>
    </location>
</feature>
<dbReference type="RefSeq" id="WP_127096642.1">
    <property type="nucleotide sequence ID" value="NZ_CP031423.1"/>
</dbReference>
<dbReference type="GO" id="GO:0022857">
    <property type="term" value="F:transmembrane transporter activity"/>
    <property type="evidence" value="ECO:0007669"/>
    <property type="project" value="InterPro"/>
</dbReference>
<feature type="transmembrane region" description="Helical" evidence="5">
    <location>
        <begin position="52"/>
        <end position="77"/>
    </location>
</feature>
<feature type="transmembrane region" description="Helical" evidence="5">
    <location>
        <begin position="430"/>
        <end position="450"/>
    </location>
</feature>
<feature type="transmembrane region" description="Helical" evidence="5">
    <location>
        <begin position="302"/>
        <end position="324"/>
    </location>
</feature>
<feature type="transmembrane region" description="Helical" evidence="5">
    <location>
        <begin position="183"/>
        <end position="205"/>
    </location>
</feature>
<dbReference type="SUPFAM" id="SSF103473">
    <property type="entry name" value="MFS general substrate transporter"/>
    <property type="match status" value="1"/>
</dbReference>
<dbReference type="Pfam" id="PF07690">
    <property type="entry name" value="MFS_1"/>
    <property type="match status" value="1"/>
</dbReference>
<evidence type="ECO:0000313" key="8">
    <source>
        <dbReference type="Proteomes" id="UP000276888"/>
    </source>
</evidence>
<comment type="subcellular location">
    <subcellularLocation>
        <location evidence="1">Cell membrane</location>
        <topology evidence="1">Multi-pass membrane protein</topology>
    </subcellularLocation>
</comment>
<sequence>MNDDDDLTADEAERITLAVAAGRPITAGPAAGPLTTTVATESGPTERVTKRFILWLILLNFGSAMAFLVPLTYSLALRIQELAPGHEEILGYATGIAQTVFILSSPLIGIWSDRTRSRLGRRKPFILGGIVIGMIGLAIIGISPNVPVMILGWTIGMLGWANVGSTVLFIQADQLPDSQRGKVSALTGVAAQIAAILGIGVVYAVVNVSQFLVFVLPGVVGTILALFFVFFGKDPDSRQMDLPSDRISIKKVFGAFVFDPRKHPDFGWNWLGRFIFFVGLYFNTAFGTFFYSQRLGLPISEIAGLVAIIGILGIVAAVVGAIGGGFLSDKLGRRKLFVGIGAGLFAAGAIVEATAYTVPTLIVGAVLMNLALAAFGAVDQAIVMAILPERAEAGRYMAVVQFAQKIPSAFAPILAAGIITIGAAEGVKNYTLLYLVGGAFALIGAALIIFKVKSVR</sequence>
<evidence type="ECO:0000256" key="5">
    <source>
        <dbReference type="SAM" id="Phobius"/>
    </source>
</evidence>
<evidence type="ECO:0000256" key="2">
    <source>
        <dbReference type="ARBA" id="ARBA00022692"/>
    </source>
</evidence>
<dbReference type="InterPro" id="IPR011701">
    <property type="entry name" value="MFS"/>
</dbReference>
<evidence type="ECO:0000259" key="6">
    <source>
        <dbReference type="PROSITE" id="PS50850"/>
    </source>
</evidence>
<keyword evidence="2 5" id="KW-0812">Transmembrane</keyword>